<feature type="compositionally biased region" description="Basic and acidic residues" evidence="1">
    <location>
        <begin position="1"/>
        <end position="14"/>
    </location>
</feature>
<dbReference type="Gene3D" id="3.60.15.10">
    <property type="entry name" value="Ribonuclease Z/Hydroxyacylglutathione hydrolase-like"/>
    <property type="match status" value="1"/>
</dbReference>
<dbReference type="InterPro" id="IPR001279">
    <property type="entry name" value="Metallo-B-lactamas"/>
</dbReference>
<comment type="caution">
    <text evidence="3">The sequence shown here is derived from an EMBL/GenBank/DDBJ whole genome shotgun (WGS) entry which is preliminary data.</text>
</comment>
<dbReference type="SUPFAM" id="SSF56281">
    <property type="entry name" value="Metallo-hydrolase/oxidoreductase"/>
    <property type="match status" value="1"/>
</dbReference>
<name>A0A4Y7T7Q0_COPMI</name>
<sequence>MKHITIDPREERAPTRGSSANPPLSLSPAKATKEALLDATTNASLYFIGTATILLEWQGIRILTDPNFLHAGDHVHLGPGVTSQRLTNPAVELHELPRVDLILLSHYHEDHFDKKVEDSLRRDLPIITTPHANHHLAEVKKGDDAFRCVHPLDHFESLFINIAGAGDGQSKQPTIKMTGMPGKHVPPGPAQVLRTTNNLLGMVPPTNGWMVELGYGVPDWGDSTFECRYRIYISGDTLMVDDLKEIPERYKDQKIDLMLIHLGGTAIPHAKAPLLMVTMDAVQGLQLVQLINPELTIPIHYDDYDVFQSPLKDFKHAMEKAGLQGKVVYLDRGDKYLFSVQKS</sequence>
<keyword evidence="4" id="KW-1185">Reference proteome</keyword>
<dbReference type="InterPro" id="IPR050114">
    <property type="entry name" value="UPF0173_UPF0282_UlaG_hydrolase"/>
</dbReference>
<dbReference type="Proteomes" id="UP000298030">
    <property type="component" value="Unassembled WGS sequence"/>
</dbReference>
<dbReference type="Pfam" id="PF12706">
    <property type="entry name" value="Lactamase_B_2"/>
    <property type="match status" value="1"/>
</dbReference>
<feature type="compositionally biased region" description="Low complexity" evidence="1">
    <location>
        <begin position="18"/>
        <end position="27"/>
    </location>
</feature>
<dbReference type="PANTHER" id="PTHR43546:SF7">
    <property type="entry name" value="METALLO-BETA-LACTAMASE DOMAIN-CONTAINING PROTEIN"/>
    <property type="match status" value="1"/>
</dbReference>
<proteinExistence type="predicted"/>
<evidence type="ECO:0000259" key="2">
    <source>
        <dbReference type="Pfam" id="PF12706"/>
    </source>
</evidence>
<feature type="domain" description="Metallo-beta-lactamase" evidence="2">
    <location>
        <begin position="61"/>
        <end position="301"/>
    </location>
</feature>
<dbReference type="STRING" id="71717.A0A4Y7T7Q0"/>
<feature type="region of interest" description="Disordered" evidence="1">
    <location>
        <begin position="1"/>
        <end position="27"/>
    </location>
</feature>
<evidence type="ECO:0000313" key="4">
    <source>
        <dbReference type="Proteomes" id="UP000298030"/>
    </source>
</evidence>
<reference evidence="3 4" key="1">
    <citation type="journal article" date="2019" name="Nat. Ecol. Evol.">
        <title>Megaphylogeny resolves global patterns of mushroom evolution.</title>
        <authorList>
            <person name="Varga T."/>
            <person name="Krizsan K."/>
            <person name="Foldi C."/>
            <person name="Dima B."/>
            <person name="Sanchez-Garcia M."/>
            <person name="Sanchez-Ramirez S."/>
            <person name="Szollosi G.J."/>
            <person name="Szarkandi J.G."/>
            <person name="Papp V."/>
            <person name="Albert L."/>
            <person name="Andreopoulos W."/>
            <person name="Angelini C."/>
            <person name="Antonin V."/>
            <person name="Barry K.W."/>
            <person name="Bougher N.L."/>
            <person name="Buchanan P."/>
            <person name="Buyck B."/>
            <person name="Bense V."/>
            <person name="Catcheside P."/>
            <person name="Chovatia M."/>
            <person name="Cooper J."/>
            <person name="Damon W."/>
            <person name="Desjardin D."/>
            <person name="Finy P."/>
            <person name="Geml J."/>
            <person name="Haridas S."/>
            <person name="Hughes K."/>
            <person name="Justo A."/>
            <person name="Karasinski D."/>
            <person name="Kautmanova I."/>
            <person name="Kiss B."/>
            <person name="Kocsube S."/>
            <person name="Kotiranta H."/>
            <person name="LaButti K.M."/>
            <person name="Lechner B.E."/>
            <person name="Liimatainen K."/>
            <person name="Lipzen A."/>
            <person name="Lukacs Z."/>
            <person name="Mihaltcheva S."/>
            <person name="Morgado L.N."/>
            <person name="Niskanen T."/>
            <person name="Noordeloos M.E."/>
            <person name="Ohm R.A."/>
            <person name="Ortiz-Santana B."/>
            <person name="Ovrebo C."/>
            <person name="Racz N."/>
            <person name="Riley R."/>
            <person name="Savchenko A."/>
            <person name="Shiryaev A."/>
            <person name="Soop K."/>
            <person name="Spirin V."/>
            <person name="Szebenyi C."/>
            <person name="Tomsovsky M."/>
            <person name="Tulloss R.E."/>
            <person name="Uehling J."/>
            <person name="Grigoriev I.V."/>
            <person name="Vagvolgyi C."/>
            <person name="Papp T."/>
            <person name="Martin F.M."/>
            <person name="Miettinen O."/>
            <person name="Hibbett D.S."/>
            <person name="Nagy L.G."/>
        </authorList>
    </citation>
    <scope>NUCLEOTIDE SEQUENCE [LARGE SCALE GENOMIC DNA]</scope>
    <source>
        <strain evidence="3 4">FP101781</strain>
    </source>
</reference>
<dbReference type="EMBL" id="QPFP01000024">
    <property type="protein sequence ID" value="TEB30193.1"/>
    <property type="molecule type" value="Genomic_DNA"/>
</dbReference>
<protein>
    <submittedName>
        <fullName evidence="3">Metallo-hydrolase/oxidoreductase</fullName>
    </submittedName>
</protein>
<evidence type="ECO:0000256" key="1">
    <source>
        <dbReference type="SAM" id="MobiDB-lite"/>
    </source>
</evidence>
<dbReference type="AlphaFoldDB" id="A0A4Y7T7Q0"/>
<dbReference type="GO" id="GO:0016787">
    <property type="term" value="F:hydrolase activity"/>
    <property type="evidence" value="ECO:0007669"/>
    <property type="project" value="UniProtKB-KW"/>
</dbReference>
<accession>A0A4Y7T7Q0</accession>
<dbReference type="InterPro" id="IPR036866">
    <property type="entry name" value="RibonucZ/Hydroxyglut_hydro"/>
</dbReference>
<keyword evidence="3" id="KW-0378">Hydrolase</keyword>
<organism evidence="3 4">
    <name type="scientific">Coprinellus micaceus</name>
    <name type="common">Glistening ink-cap mushroom</name>
    <name type="synonym">Coprinus micaceus</name>
    <dbReference type="NCBI Taxonomy" id="71717"/>
    <lineage>
        <taxon>Eukaryota</taxon>
        <taxon>Fungi</taxon>
        <taxon>Dikarya</taxon>
        <taxon>Basidiomycota</taxon>
        <taxon>Agaricomycotina</taxon>
        <taxon>Agaricomycetes</taxon>
        <taxon>Agaricomycetidae</taxon>
        <taxon>Agaricales</taxon>
        <taxon>Agaricineae</taxon>
        <taxon>Psathyrellaceae</taxon>
        <taxon>Coprinellus</taxon>
    </lineage>
</organism>
<dbReference type="OrthoDB" id="332863at2759"/>
<dbReference type="PANTHER" id="PTHR43546">
    <property type="entry name" value="UPF0173 METAL-DEPENDENT HYDROLASE MJ1163-RELATED"/>
    <property type="match status" value="1"/>
</dbReference>
<evidence type="ECO:0000313" key="3">
    <source>
        <dbReference type="EMBL" id="TEB30193.1"/>
    </source>
</evidence>
<gene>
    <name evidence="3" type="ORF">FA13DRAFT_1631178</name>
</gene>